<proteinExistence type="predicted"/>
<feature type="region of interest" description="Disordered" evidence="1">
    <location>
        <begin position="33"/>
        <end position="79"/>
    </location>
</feature>
<comment type="caution">
    <text evidence="2">The sequence shown here is derived from an EMBL/GenBank/DDBJ whole genome shotgun (WGS) entry which is preliminary data.</text>
</comment>
<feature type="compositionally biased region" description="Basic residues" evidence="1">
    <location>
        <begin position="34"/>
        <end position="44"/>
    </location>
</feature>
<dbReference type="AlphaFoldDB" id="A0AAV9QI41"/>
<feature type="compositionally biased region" description="Polar residues" evidence="1">
    <location>
        <begin position="59"/>
        <end position="72"/>
    </location>
</feature>
<accession>A0AAV9QI41</accession>
<name>A0AAV9QI41_9PEZI</name>
<dbReference type="PANTHER" id="PTHR37540:SF5">
    <property type="entry name" value="TRANSCRIPTION FACTOR DOMAIN-CONTAINING PROTEIN"/>
    <property type="match status" value="1"/>
</dbReference>
<evidence type="ECO:0000256" key="1">
    <source>
        <dbReference type="SAM" id="MobiDB-lite"/>
    </source>
</evidence>
<reference evidence="2 3" key="1">
    <citation type="submission" date="2023-06" db="EMBL/GenBank/DDBJ databases">
        <title>Black Yeasts Isolated from many extreme environments.</title>
        <authorList>
            <person name="Coleine C."/>
            <person name="Stajich J.E."/>
            <person name="Selbmann L."/>
        </authorList>
    </citation>
    <scope>NUCLEOTIDE SEQUENCE [LARGE SCALE GENOMIC DNA]</scope>
    <source>
        <strain evidence="2 3">CCFEE 5887</strain>
    </source>
</reference>
<keyword evidence="3" id="KW-1185">Reference proteome</keyword>
<evidence type="ECO:0000313" key="3">
    <source>
        <dbReference type="Proteomes" id="UP001345827"/>
    </source>
</evidence>
<gene>
    <name evidence="2" type="ORF">LTR25_001350</name>
</gene>
<dbReference type="EMBL" id="JAXLQG010000002">
    <property type="protein sequence ID" value="KAK5543736.1"/>
    <property type="molecule type" value="Genomic_DNA"/>
</dbReference>
<evidence type="ECO:0000313" key="2">
    <source>
        <dbReference type="EMBL" id="KAK5543736.1"/>
    </source>
</evidence>
<organism evidence="2 3">
    <name type="scientific">Vermiconidia calcicola</name>
    <dbReference type="NCBI Taxonomy" id="1690605"/>
    <lineage>
        <taxon>Eukaryota</taxon>
        <taxon>Fungi</taxon>
        <taxon>Dikarya</taxon>
        <taxon>Ascomycota</taxon>
        <taxon>Pezizomycotina</taxon>
        <taxon>Dothideomycetes</taxon>
        <taxon>Dothideomycetidae</taxon>
        <taxon>Mycosphaerellales</taxon>
        <taxon>Extremaceae</taxon>
        <taxon>Vermiconidia</taxon>
    </lineage>
</organism>
<protein>
    <submittedName>
        <fullName evidence="2">Uncharacterized protein</fullName>
    </submittedName>
</protein>
<sequence>MANTQYTAGFEFIVRTSDRRLDEDDRRAAVSHASRARWKQRKDRQMHSWIDPARVLKQPKTSEASNPPTSALPSPRRVGGDFSATQLPSGIEPAMLQDLVKLIDIDKVGIYPYEICLRVHPVQRGWFPCMISDLCCVHSMMFSVHAFVNNATCSGQLSRLAAFHYDQTLQLLQARINAFEHGLRDAIFGDSTLMVIITLAMAAQLAGDSVAAQNHVDGLLKIVTLRGGLRSLNTHTNVQVKVCRADLDLALRLSIPPRLFRDDIVWDCFIADRGLIRCSHELHEPRISGFVDTLDSKLRDCWKDVHAFSCLSNLAYQTTHKLSPETYNEMMISIFYRLTHLDFEDDLSHEVIRLALLTYCSTLFLTRVYLDQPYERLFDLFSSTLSKLCQSPCSVVPEPIMLWLMILHHLVAYKEASSSDAWENVRLNKAIALTGTDTWSQAHQDLRSVMWVDFVHDVPGRKVFDAARKRAGNLEANDVECASG</sequence>
<dbReference type="Proteomes" id="UP001345827">
    <property type="component" value="Unassembled WGS sequence"/>
</dbReference>
<dbReference type="PANTHER" id="PTHR37540">
    <property type="entry name" value="TRANSCRIPTION FACTOR (ACR-2), PUTATIVE-RELATED-RELATED"/>
    <property type="match status" value="1"/>
</dbReference>